<feature type="domain" description="Response regulatory" evidence="3">
    <location>
        <begin position="15"/>
        <end position="134"/>
    </location>
</feature>
<gene>
    <name evidence="4" type="ORF">AVL57_12065</name>
</gene>
<dbReference type="Pfam" id="PF00072">
    <property type="entry name" value="Response_reg"/>
    <property type="match status" value="1"/>
</dbReference>
<dbReference type="InterPro" id="IPR001789">
    <property type="entry name" value="Sig_transdc_resp-reg_receiver"/>
</dbReference>
<dbReference type="SUPFAM" id="SSF52172">
    <property type="entry name" value="CheY-like"/>
    <property type="match status" value="1"/>
</dbReference>
<evidence type="ECO:0000313" key="4">
    <source>
        <dbReference type="EMBL" id="AMJ74628.1"/>
    </source>
</evidence>
<proteinExistence type="predicted"/>
<organism evidence="4 5">
    <name type="scientific">Alteromonas stellipolaris</name>
    <dbReference type="NCBI Taxonomy" id="233316"/>
    <lineage>
        <taxon>Bacteria</taxon>
        <taxon>Pseudomonadati</taxon>
        <taxon>Pseudomonadota</taxon>
        <taxon>Gammaproteobacteria</taxon>
        <taxon>Alteromonadales</taxon>
        <taxon>Alteromonadaceae</taxon>
        <taxon>Alteromonas/Salinimonas group</taxon>
        <taxon>Alteromonas</taxon>
    </lineage>
</organism>
<dbReference type="PROSITE" id="PS50110">
    <property type="entry name" value="RESPONSE_REGULATORY"/>
    <property type="match status" value="1"/>
</dbReference>
<dbReference type="Gene3D" id="3.40.50.2300">
    <property type="match status" value="1"/>
</dbReference>
<sequence length="562" mass="64614">MLEKIPAPTSKEDLRVLVIDNQGLVHDVVASALHAIGIKHVVSAFNAFHAIRLCEEKRFDFVLLAFNVSHDKDGFHLFEELKHLNHISDTTTVIFLSAETSPELVNCIVELQPDDFWVKPLTPSSIESRLNYLLQIRYKLHKMLHCMKVGDYSTAMYYAERQLKDMSLSDYHPRIRRLIGECLLQLRDYETSENYYRELLQTMDHAWVHIGLARSLLRQDELEEAQLLVEDLLLRPDTRFLTYDLLAQYFIEKEQFELAYEQMKQASKLAPRNIERNKRLWDLARLNHDKVGQLSAVQNMAKFAKNSIHDSPELSLNVIRSTIDLATSLGAGEGDRYIQRAQNDLEEISQQKGVQTQLGDQIDVIKARMLCLRNQKKSAEEIMNASSVHTTGQSMEDNLDKMKAFHELGMREQCISILEKLKTQIEGDTFSSQVVDEYLKQESIERTEIQFTTKELKNMATVHYKENRLQPAYNNLRQALTISPKDKQIALSLMKVLLQLHSTQPLNDEQLEVVTLAARMLTNEKLSSSQAEKRDQYIDKLGLEVEAPQDKEALGVLGHPTP</sequence>
<dbReference type="SMART" id="SM00448">
    <property type="entry name" value="REC"/>
    <property type="match status" value="1"/>
</dbReference>
<evidence type="ECO:0000256" key="1">
    <source>
        <dbReference type="PROSITE-ProRule" id="PRU00169"/>
    </source>
</evidence>
<comment type="caution">
    <text evidence="1">Lacks conserved residue(s) required for the propagation of feature annotation.</text>
</comment>
<dbReference type="InterPro" id="IPR019734">
    <property type="entry name" value="TPR_rpt"/>
</dbReference>
<dbReference type="Gene3D" id="1.25.40.10">
    <property type="entry name" value="Tetratricopeptide repeat domain"/>
    <property type="match status" value="1"/>
</dbReference>
<name>A0ABN4LL03_9ALTE</name>
<accession>A0ABN4LL03</accession>
<dbReference type="SUPFAM" id="SSF48452">
    <property type="entry name" value="TPR-like"/>
    <property type="match status" value="1"/>
</dbReference>
<feature type="repeat" description="TPR" evidence="2">
    <location>
        <begin position="453"/>
        <end position="486"/>
    </location>
</feature>
<dbReference type="PROSITE" id="PS50005">
    <property type="entry name" value="TPR"/>
    <property type="match status" value="2"/>
</dbReference>
<keyword evidence="5" id="KW-1185">Reference proteome</keyword>
<dbReference type="RefSeq" id="WP_057791469.1">
    <property type="nucleotide sequence ID" value="NZ_CANLMS010000006.1"/>
</dbReference>
<dbReference type="EMBL" id="CP013926">
    <property type="protein sequence ID" value="AMJ74628.1"/>
    <property type="molecule type" value="Genomic_DNA"/>
</dbReference>
<dbReference type="InterPro" id="IPR011006">
    <property type="entry name" value="CheY-like_superfamily"/>
</dbReference>
<dbReference type="SMART" id="SM00028">
    <property type="entry name" value="TPR"/>
    <property type="match status" value="3"/>
</dbReference>
<feature type="repeat" description="TPR" evidence="2">
    <location>
        <begin position="240"/>
        <end position="273"/>
    </location>
</feature>
<keyword evidence="2" id="KW-0802">TPR repeat</keyword>
<evidence type="ECO:0000259" key="3">
    <source>
        <dbReference type="PROSITE" id="PS50110"/>
    </source>
</evidence>
<evidence type="ECO:0000256" key="2">
    <source>
        <dbReference type="PROSITE-ProRule" id="PRU00339"/>
    </source>
</evidence>
<protein>
    <recommendedName>
        <fullName evidence="3">Response regulatory domain-containing protein</fullName>
    </recommendedName>
</protein>
<dbReference type="InterPro" id="IPR011990">
    <property type="entry name" value="TPR-like_helical_dom_sf"/>
</dbReference>
<dbReference type="Proteomes" id="UP000056750">
    <property type="component" value="Chromosome"/>
</dbReference>
<reference evidence="4 5" key="1">
    <citation type="submission" date="2015-12" db="EMBL/GenBank/DDBJ databases">
        <title>Intraspecies pangenome expansion in the marine bacterium Alteromonas.</title>
        <authorList>
            <person name="Lopez-Perez M."/>
            <person name="Rodriguez-Valera F."/>
        </authorList>
    </citation>
    <scope>NUCLEOTIDE SEQUENCE [LARGE SCALE GENOMIC DNA]</scope>
    <source>
        <strain evidence="4 5">LMG 21861</strain>
    </source>
</reference>
<evidence type="ECO:0000313" key="5">
    <source>
        <dbReference type="Proteomes" id="UP000056750"/>
    </source>
</evidence>